<comment type="caution">
    <text evidence="1">The sequence shown here is derived from an EMBL/GenBank/DDBJ whole genome shotgun (WGS) entry which is preliminary data.</text>
</comment>
<dbReference type="InterPro" id="IPR027396">
    <property type="entry name" value="DsrEFH-like"/>
</dbReference>
<reference evidence="1 2" key="1">
    <citation type="submission" date="2014-03" db="EMBL/GenBank/DDBJ databases">
        <title>Draft genome sequence of the novel thermoacidophilic archaea Acidianus copahuensis ALE1 strain, isolated from Copahue volcanic area in Neuquen Argentina.</title>
        <authorList>
            <person name="Urbieta M.S."/>
            <person name="Rascovan N."/>
            <person name="Castro C."/>
            <person name="Revale S."/>
            <person name="Giaveno M.A."/>
            <person name="Vazquez M.P."/>
            <person name="Donati E.R."/>
        </authorList>
    </citation>
    <scope>NUCLEOTIDE SEQUENCE [LARGE SCALE GENOMIC DNA]</scope>
    <source>
        <strain evidence="1 2">ALE1</strain>
    </source>
</reference>
<dbReference type="InterPro" id="IPR003787">
    <property type="entry name" value="Sulphur_relay_DsrE/F-like"/>
</dbReference>
<accession>A0A031LQJ7</accession>
<dbReference type="STRING" id="1160895.CM19_06640"/>
<dbReference type="SUPFAM" id="SSF75169">
    <property type="entry name" value="DsrEFH-like"/>
    <property type="match status" value="1"/>
</dbReference>
<dbReference type="EMBL" id="JFZT01000039">
    <property type="protein sequence ID" value="EZQ07030.1"/>
    <property type="molecule type" value="Genomic_DNA"/>
</dbReference>
<sequence>MSQAQAEQDTEEQKKKVLIVVTHGPEDLDRTYAPLFMASISASMEYETSVFFMIKGPLLLSKKWQEDERKKEGGNPFIHFFDMAKDNGVKMYVCVQSLKDMCHMNENEVVDGVELVGGSTLIDLTMDADRTLFF</sequence>
<dbReference type="Gene3D" id="3.40.1260.10">
    <property type="entry name" value="DsrEFH-like"/>
    <property type="match status" value="1"/>
</dbReference>
<gene>
    <name evidence="1" type="ORF">CM19_06640</name>
</gene>
<protein>
    <submittedName>
        <fullName evidence="1">Sulfur reduction protein DsrE</fullName>
    </submittedName>
</protein>
<dbReference type="PANTHER" id="PTHR34655:SF2">
    <property type="entry name" value="PEROXIREDOXIN FAMILY PROTEIN"/>
    <property type="match status" value="1"/>
</dbReference>
<dbReference type="OrthoDB" id="33055at2157"/>
<keyword evidence="2" id="KW-1185">Reference proteome</keyword>
<organism evidence="1 2">
    <name type="scientific">Candidatus Acidianus copahuensis</name>
    <dbReference type="NCBI Taxonomy" id="1160895"/>
    <lineage>
        <taxon>Archaea</taxon>
        <taxon>Thermoproteota</taxon>
        <taxon>Thermoprotei</taxon>
        <taxon>Sulfolobales</taxon>
        <taxon>Sulfolobaceae</taxon>
        <taxon>Acidianus</taxon>
    </lineage>
</organism>
<evidence type="ECO:0000313" key="2">
    <source>
        <dbReference type="Proteomes" id="UP000024332"/>
    </source>
</evidence>
<dbReference type="Pfam" id="PF02635">
    <property type="entry name" value="DsrE"/>
    <property type="match status" value="1"/>
</dbReference>
<evidence type="ECO:0000313" key="1">
    <source>
        <dbReference type="EMBL" id="EZQ07030.1"/>
    </source>
</evidence>
<name>A0A031LQJ7_9CREN</name>
<dbReference type="Proteomes" id="UP000024332">
    <property type="component" value="Unassembled WGS sequence"/>
</dbReference>
<dbReference type="RefSeq" id="WP_048099548.1">
    <property type="nucleotide sequence ID" value="NZ_JFZT01000039.1"/>
</dbReference>
<dbReference type="AlphaFoldDB" id="A0A031LQJ7"/>
<dbReference type="PANTHER" id="PTHR34655">
    <property type="entry name" value="CONSERVED WITHIN P. AEROPHILUM"/>
    <property type="match status" value="1"/>
</dbReference>
<proteinExistence type="predicted"/>